<evidence type="ECO:0000259" key="18">
    <source>
        <dbReference type="SMART" id="SM01217"/>
    </source>
</evidence>
<evidence type="ECO:0000256" key="3">
    <source>
        <dbReference type="ARBA" id="ARBA00004987"/>
    </source>
</evidence>
<gene>
    <name evidence="19" type="ORF">CcCBS67573_g00717</name>
</gene>
<evidence type="ECO:0000256" key="12">
    <source>
        <dbReference type="ARBA" id="ARBA00024983"/>
    </source>
</evidence>
<dbReference type="Proteomes" id="UP000320333">
    <property type="component" value="Unassembled WGS sequence"/>
</dbReference>
<feature type="domain" description="Fibronectin type III-like" evidence="18">
    <location>
        <begin position="684"/>
        <end position="751"/>
    </location>
</feature>
<keyword evidence="6" id="KW-0964">Secreted</keyword>
<organism evidence="19 20">
    <name type="scientific">Chytriomyces confervae</name>
    <dbReference type="NCBI Taxonomy" id="246404"/>
    <lineage>
        <taxon>Eukaryota</taxon>
        <taxon>Fungi</taxon>
        <taxon>Fungi incertae sedis</taxon>
        <taxon>Chytridiomycota</taxon>
        <taxon>Chytridiomycota incertae sedis</taxon>
        <taxon>Chytridiomycetes</taxon>
        <taxon>Chytridiales</taxon>
        <taxon>Chytriomycetaceae</taxon>
        <taxon>Chytriomyces</taxon>
    </lineage>
</organism>
<keyword evidence="10" id="KW-0326">Glycosidase</keyword>
<dbReference type="AlphaFoldDB" id="A0A507FR96"/>
<dbReference type="PANTHER" id="PTHR42715:SF12">
    <property type="entry name" value="BETA-GLUCOSIDASE G-RELATED"/>
    <property type="match status" value="1"/>
</dbReference>
<dbReference type="InterPro" id="IPR036881">
    <property type="entry name" value="Glyco_hydro_3_C_sf"/>
</dbReference>
<comment type="catalytic activity">
    <reaction evidence="1">
        <text>Hydrolysis of terminal, non-reducing beta-D-glucosyl residues with release of beta-D-glucose.</text>
        <dbReference type="EC" id="3.2.1.21"/>
    </reaction>
</comment>
<evidence type="ECO:0000256" key="16">
    <source>
        <dbReference type="ARBA" id="ARBA00041808"/>
    </source>
</evidence>
<proteinExistence type="inferred from homology"/>
<dbReference type="InterPro" id="IPR013783">
    <property type="entry name" value="Ig-like_fold"/>
</dbReference>
<keyword evidence="7" id="KW-0732">Signal</keyword>
<dbReference type="Pfam" id="PF14310">
    <property type="entry name" value="Fn3-like"/>
    <property type="match status" value="1"/>
</dbReference>
<dbReference type="InterPro" id="IPR017853">
    <property type="entry name" value="GH"/>
</dbReference>
<evidence type="ECO:0000256" key="7">
    <source>
        <dbReference type="ARBA" id="ARBA00022729"/>
    </source>
</evidence>
<evidence type="ECO:0000256" key="8">
    <source>
        <dbReference type="ARBA" id="ARBA00022801"/>
    </source>
</evidence>
<dbReference type="InterPro" id="IPR026891">
    <property type="entry name" value="Fn3-like"/>
</dbReference>
<evidence type="ECO:0000256" key="6">
    <source>
        <dbReference type="ARBA" id="ARBA00022525"/>
    </source>
</evidence>
<evidence type="ECO:0000256" key="11">
    <source>
        <dbReference type="ARBA" id="ARBA00023326"/>
    </source>
</evidence>
<evidence type="ECO:0000256" key="14">
    <source>
        <dbReference type="ARBA" id="ARBA00041276"/>
    </source>
</evidence>
<keyword evidence="17" id="KW-0472">Membrane</keyword>
<comment type="similarity">
    <text evidence="4">Belongs to the glycosyl hydrolase 3 family.</text>
</comment>
<name>A0A507FR96_9FUNG</name>
<dbReference type="EMBL" id="QEAP01000010">
    <property type="protein sequence ID" value="TPX78065.1"/>
    <property type="molecule type" value="Genomic_DNA"/>
</dbReference>
<evidence type="ECO:0000256" key="10">
    <source>
        <dbReference type="ARBA" id="ARBA00023295"/>
    </source>
</evidence>
<comment type="caution">
    <text evidence="19">The sequence shown here is derived from an EMBL/GenBank/DDBJ whole genome shotgun (WGS) entry which is preliminary data.</text>
</comment>
<dbReference type="SUPFAM" id="SSF51445">
    <property type="entry name" value="(Trans)glycosidases"/>
    <property type="match status" value="1"/>
</dbReference>
<dbReference type="Gene3D" id="3.20.20.300">
    <property type="entry name" value="Glycoside hydrolase, family 3, N-terminal domain"/>
    <property type="match status" value="1"/>
</dbReference>
<evidence type="ECO:0000313" key="20">
    <source>
        <dbReference type="Proteomes" id="UP000320333"/>
    </source>
</evidence>
<dbReference type="GO" id="GO:0005576">
    <property type="term" value="C:extracellular region"/>
    <property type="evidence" value="ECO:0007669"/>
    <property type="project" value="UniProtKB-SubCell"/>
</dbReference>
<evidence type="ECO:0000256" key="4">
    <source>
        <dbReference type="ARBA" id="ARBA00005336"/>
    </source>
</evidence>
<keyword evidence="17" id="KW-1133">Transmembrane helix</keyword>
<dbReference type="SMART" id="SM01217">
    <property type="entry name" value="Fn3_like"/>
    <property type="match status" value="1"/>
</dbReference>
<dbReference type="GO" id="GO:0009251">
    <property type="term" value="P:glucan catabolic process"/>
    <property type="evidence" value="ECO:0007669"/>
    <property type="project" value="TreeGrafter"/>
</dbReference>
<dbReference type="FunFam" id="3.20.20.300:FF:000002">
    <property type="entry name" value="Probable beta-glucosidase"/>
    <property type="match status" value="1"/>
</dbReference>
<keyword evidence="20" id="KW-1185">Reference proteome</keyword>
<protein>
    <recommendedName>
        <fullName evidence="13">Probable beta-glucosidase G</fullName>
        <ecNumber evidence="5">3.2.1.21</ecNumber>
    </recommendedName>
    <alternativeName>
        <fullName evidence="14">Beta-D-glucoside glucohydrolase G</fullName>
    </alternativeName>
    <alternativeName>
        <fullName evidence="15">Cellobiase G</fullName>
    </alternativeName>
    <alternativeName>
        <fullName evidence="16">Gentiobiase G</fullName>
    </alternativeName>
</protein>
<evidence type="ECO:0000256" key="17">
    <source>
        <dbReference type="SAM" id="Phobius"/>
    </source>
</evidence>
<evidence type="ECO:0000256" key="2">
    <source>
        <dbReference type="ARBA" id="ARBA00004613"/>
    </source>
</evidence>
<evidence type="ECO:0000256" key="1">
    <source>
        <dbReference type="ARBA" id="ARBA00000448"/>
    </source>
</evidence>
<evidence type="ECO:0000313" key="19">
    <source>
        <dbReference type="EMBL" id="TPX78065.1"/>
    </source>
</evidence>
<dbReference type="GO" id="GO:0008422">
    <property type="term" value="F:beta-glucosidase activity"/>
    <property type="evidence" value="ECO:0007669"/>
    <property type="project" value="UniProtKB-EC"/>
</dbReference>
<keyword evidence="8" id="KW-0378">Hydrolase</keyword>
<reference evidence="19 20" key="1">
    <citation type="journal article" date="2019" name="Sci. Rep.">
        <title>Comparative genomics of chytrid fungi reveal insights into the obligate biotrophic and pathogenic lifestyle of Synchytrium endobioticum.</title>
        <authorList>
            <person name="van de Vossenberg B.T.L.H."/>
            <person name="Warris S."/>
            <person name="Nguyen H.D.T."/>
            <person name="van Gent-Pelzer M.P.E."/>
            <person name="Joly D.L."/>
            <person name="van de Geest H.C."/>
            <person name="Bonants P.J.M."/>
            <person name="Smith D.S."/>
            <person name="Levesque C.A."/>
            <person name="van der Lee T.A.J."/>
        </authorList>
    </citation>
    <scope>NUCLEOTIDE SEQUENCE [LARGE SCALE GENOMIC DNA]</scope>
    <source>
        <strain evidence="19 20">CBS 675.73</strain>
    </source>
</reference>
<comment type="subcellular location">
    <subcellularLocation>
        <location evidence="2">Secreted</location>
    </subcellularLocation>
</comment>
<evidence type="ECO:0000256" key="5">
    <source>
        <dbReference type="ARBA" id="ARBA00012744"/>
    </source>
</evidence>
<accession>A0A507FR96</accession>
<evidence type="ECO:0000256" key="15">
    <source>
        <dbReference type="ARBA" id="ARBA00041601"/>
    </source>
</evidence>
<keyword evidence="11" id="KW-0624">Polysaccharide degradation</keyword>
<dbReference type="Pfam" id="PF00933">
    <property type="entry name" value="Glyco_hydro_3"/>
    <property type="match status" value="1"/>
</dbReference>
<dbReference type="InterPro" id="IPR050288">
    <property type="entry name" value="Cellulose_deg_GH3"/>
</dbReference>
<keyword evidence="9" id="KW-0119">Carbohydrate metabolism</keyword>
<dbReference type="InterPro" id="IPR036962">
    <property type="entry name" value="Glyco_hydro_3_N_sf"/>
</dbReference>
<dbReference type="STRING" id="246404.A0A507FR96"/>
<dbReference type="OrthoDB" id="416222at2759"/>
<comment type="pathway">
    <text evidence="3">Glycan metabolism; cellulose degradation.</text>
</comment>
<dbReference type="Pfam" id="PF01915">
    <property type="entry name" value="Glyco_hydro_3_C"/>
    <property type="match status" value="1"/>
</dbReference>
<dbReference type="EC" id="3.2.1.21" evidence="5"/>
<dbReference type="PRINTS" id="PR00133">
    <property type="entry name" value="GLHYDRLASE3"/>
</dbReference>
<comment type="function">
    <text evidence="12">Beta-glucosidases are one of a number of cellulolytic enzymes involved in the degradation of cellulosic biomass. Catalyzes the last step releasing glucose from the inhibitory cellobiose.</text>
</comment>
<dbReference type="PANTHER" id="PTHR42715">
    <property type="entry name" value="BETA-GLUCOSIDASE"/>
    <property type="match status" value="1"/>
</dbReference>
<sequence>MSKNPTKPSRHQTAQKALYLLAILSANAFVALFLSGASMLDWLTETRTMQPHNPQYANASLQWHISRPMRADHPWFDANVRAKDAINSLTRSQKKYMVIGLGERGGPCEGVTAAQPHINFKGFCLQDGPVGPRMIENITALPGHVNLAATFDRSLMVQYGEVLGTEFRKWGISVQLGPMMNLFRAPAAGRNWESPGADPYLAGVSASLIVRGVQSKGVIATAKHFIANEQEAFRTSSSSNVDMRTLMEIYMPPFEACIREGVGAIMCSYNLFNGEYACANNHLINDILKGPEIDFRGFVMTDWFASYSLTASDMVMAGRDNAGDTLGPDPLSVDGLDVADIPEERLNDMVERILTVYYHFRQDVDFPPHTFNAWIDRPKNVYNYNYEFKKNAIIAHRVGVAGTVLVKDDRRILPLKTASNLKLGIIGEDARLPRILNVEPGTAGGTLAHGTGSGTCEFPYIISPLEGITMRAKKQKGLQVLSYTENQDIAPARKVAQEADIAIVFQQANSGEGWDRKDLKLWAGGDDVIQAVADANKNTIVVLHTVGAVEMPWINHPNISAVIYGLVPGQETGAVIADILFGDSNPSGRLPFTVHKDRSEYAADVLYESKDTIPQIEYKEGLYFDYRHADKHNITPIFPFGHGLSYTDFKYSNLQVSRQTKSDPKSSLKVSFKIANMGKYDGHEVAQLYVKFPEAADEPPKLLKGFERVFVKVGKTVTVEILLEARELRVWLEGGWKYVAGEYEILIGASSRDIRATSVIKWG</sequence>
<dbReference type="InterPro" id="IPR001764">
    <property type="entry name" value="Glyco_hydro_3_N"/>
</dbReference>
<dbReference type="InterPro" id="IPR002772">
    <property type="entry name" value="Glyco_hydro_3_C"/>
</dbReference>
<keyword evidence="17" id="KW-0812">Transmembrane</keyword>
<evidence type="ECO:0000256" key="13">
    <source>
        <dbReference type="ARBA" id="ARBA00039579"/>
    </source>
</evidence>
<dbReference type="Gene3D" id="3.40.50.1700">
    <property type="entry name" value="Glycoside hydrolase family 3 C-terminal domain"/>
    <property type="match status" value="1"/>
</dbReference>
<dbReference type="SUPFAM" id="SSF52279">
    <property type="entry name" value="Beta-D-glucan exohydrolase, C-terminal domain"/>
    <property type="match status" value="1"/>
</dbReference>
<feature type="transmembrane region" description="Helical" evidence="17">
    <location>
        <begin position="20"/>
        <end position="43"/>
    </location>
</feature>
<dbReference type="Gene3D" id="2.60.40.10">
    <property type="entry name" value="Immunoglobulins"/>
    <property type="match status" value="1"/>
</dbReference>
<evidence type="ECO:0000256" key="9">
    <source>
        <dbReference type="ARBA" id="ARBA00023277"/>
    </source>
</evidence>